<feature type="transmembrane region" description="Helical" evidence="1">
    <location>
        <begin position="6"/>
        <end position="27"/>
    </location>
</feature>
<keyword evidence="1" id="KW-0472">Membrane</keyword>
<keyword evidence="1" id="KW-0812">Transmembrane</keyword>
<dbReference type="RefSeq" id="WP_256705104.1">
    <property type="nucleotide sequence ID" value="NZ_CAXOIH010000003.1"/>
</dbReference>
<sequence length="41" mass="4722">MIFWEILAYLSIGVCYFGAVAVIYGWIKFGMERKKGKMGDE</sequence>
<dbReference type="AlphaFoldDB" id="A0A0A1MM78"/>
<protein>
    <submittedName>
        <fullName evidence="2">Uncharacterized protein</fullName>
    </submittedName>
</protein>
<accession>A0A0A1MM78</accession>
<name>A0A0A1MM78_9BACI</name>
<reference evidence="2 3" key="1">
    <citation type="submission" date="2014-11" db="EMBL/GenBank/DDBJ databases">
        <authorList>
            <person name="Urmite Genomes Urmite Genomes"/>
        </authorList>
    </citation>
    <scope>NUCLEOTIDE SEQUENCE [LARGE SCALE GENOMIC DNA]</scope>
    <source>
        <strain evidence="2 3">Oc5</strain>
    </source>
</reference>
<evidence type="ECO:0000256" key="1">
    <source>
        <dbReference type="SAM" id="Phobius"/>
    </source>
</evidence>
<keyword evidence="1" id="KW-1133">Transmembrane helix</keyword>
<dbReference type="Proteomes" id="UP000040453">
    <property type="component" value="Unassembled WGS sequence"/>
</dbReference>
<gene>
    <name evidence="2" type="ORF">BN997_00732</name>
</gene>
<proteinExistence type="predicted"/>
<dbReference type="EMBL" id="CDGG01000001">
    <property type="protein sequence ID" value="CEI80919.1"/>
    <property type="molecule type" value="Genomic_DNA"/>
</dbReference>
<evidence type="ECO:0000313" key="3">
    <source>
        <dbReference type="Proteomes" id="UP000040453"/>
    </source>
</evidence>
<keyword evidence="3" id="KW-1185">Reference proteome</keyword>
<organism evidence="2 3">
    <name type="scientific">Oceanobacillus oncorhynchi</name>
    <dbReference type="NCBI Taxonomy" id="545501"/>
    <lineage>
        <taxon>Bacteria</taxon>
        <taxon>Bacillati</taxon>
        <taxon>Bacillota</taxon>
        <taxon>Bacilli</taxon>
        <taxon>Bacillales</taxon>
        <taxon>Bacillaceae</taxon>
        <taxon>Oceanobacillus</taxon>
    </lineage>
</organism>
<evidence type="ECO:0000313" key="2">
    <source>
        <dbReference type="EMBL" id="CEI80919.1"/>
    </source>
</evidence>
<dbReference type="STRING" id="545501.BN997_00732"/>